<dbReference type="Gene3D" id="1.25.40.10">
    <property type="entry name" value="Tetratricopeptide repeat domain"/>
    <property type="match status" value="2"/>
</dbReference>
<evidence type="ECO:0000256" key="1">
    <source>
        <dbReference type="ARBA" id="ARBA00012528"/>
    </source>
</evidence>
<dbReference type="InterPro" id="IPR019734">
    <property type="entry name" value="TPR_rpt"/>
</dbReference>
<dbReference type="SUPFAM" id="SSF55073">
    <property type="entry name" value="Nucleotide cyclase"/>
    <property type="match status" value="1"/>
</dbReference>
<dbReference type="NCBIfam" id="TIGR00254">
    <property type="entry name" value="GGDEF"/>
    <property type="match status" value="1"/>
</dbReference>
<dbReference type="Proteomes" id="UP000237839">
    <property type="component" value="Unassembled WGS sequence"/>
</dbReference>
<name>A0A2S9H305_9BURK</name>
<comment type="caution">
    <text evidence="6">The sequence shown here is derived from an EMBL/GenBank/DDBJ whole genome shotgun (WGS) entry which is preliminary data.</text>
</comment>
<keyword evidence="4" id="KW-0732">Signal</keyword>
<reference evidence="6 7" key="1">
    <citation type="submission" date="2018-02" db="EMBL/GenBank/DDBJ databases">
        <title>Solimicrobium silvestre gen. nov., sp. nov., isolated from alpine forest soil.</title>
        <authorList>
            <person name="Margesin R."/>
            <person name="Albuquerque L."/>
            <person name="Zhang D.-C."/>
            <person name="Froufe H.J.C."/>
            <person name="Severino R."/>
            <person name="Roxo I."/>
            <person name="Egas C."/>
            <person name="Da Costa M.S."/>
        </authorList>
    </citation>
    <scope>NUCLEOTIDE SEQUENCE [LARGE SCALE GENOMIC DNA]</scope>
    <source>
        <strain evidence="6 7">S20-91</strain>
    </source>
</reference>
<dbReference type="PANTHER" id="PTHR45138:SF9">
    <property type="entry name" value="DIGUANYLATE CYCLASE DGCM-RELATED"/>
    <property type="match status" value="1"/>
</dbReference>
<dbReference type="GO" id="GO:0052621">
    <property type="term" value="F:diguanylate cyclase activity"/>
    <property type="evidence" value="ECO:0007669"/>
    <property type="project" value="UniProtKB-EC"/>
</dbReference>
<feature type="domain" description="GGDEF" evidence="5">
    <location>
        <begin position="515"/>
        <end position="653"/>
    </location>
</feature>
<dbReference type="InterPro" id="IPR011990">
    <property type="entry name" value="TPR-like_helical_dom_sf"/>
</dbReference>
<evidence type="ECO:0000313" key="6">
    <source>
        <dbReference type="EMBL" id="PRC94246.1"/>
    </source>
</evidence>
<dbReference type="InterPro" id="IPR000160">
    <property type="entry name" value="GGDEF_dom"/>
</dbReference>
<protein>
    <recommendedName>
        <fullName evidence="1">diguanylate cyclase</fullName>
        <ecNumber evidence="1">2.7.7.65</ecNumber>
    </recommendedName>
</protein>
<keyword evidence="3" id="KW-0472">Membrane</keyword>
<evidence type="ECO:0000256" key="4">
    <source>
        <dbReference type="SAM" id="SignalP"/>
    </source>
</evidence>
<evidence type="ECO:0000259" key="5">
    <source>
        <dbReference type="PROSITE" id="PS50887"/>
    </source>
</evidence>
<dbReference type="SMART" id="SM00267">
    <property type="entry name" value="GGDEF"/>
    <property type="match status" value="1"/>
</dbReference>
<dbReference type="AlphaFoldDB" id="A0A2S9H305"/>
<dbReference type="InterPro" id="IPR050469">
    <property type="entry name" value="Diguanylate_Cyclase"/>
</dbReference>
<gene>
    <name evidence="6" type="ORF">S2091_0867</name>
</gene>
<dbReference type="SUPFAM" id="SSF48452">
    <property type="entry name" value="TPR-like"/>
    <property type="match status" value="2"/>
</dbReference>
<keyword evidence="3" id="KW-1133">Transmembrane helix</keyword>
<dbReference type="PROSITE" id="PS50887">
    <property type="entry name" value="GGDEF"/>
    <property type="match status" value="1"/>
</dbReference>
<keyword evidence="7" id="KW-1185">Reference proteome</keyword>
<sequence>MRIYGDNYFSSHVCLISFVLLCFWATTSYAIDANPTPVQAEINRLVDLSETQKEESLKQLIALQNQLPADAKLEDQRDALIGLIDLYIKNEQSVPARKQNADLSALGVRYHDNWSSAMALNFQAVFLQNDGKLDQAKETIEQALLLAKNVNVNKVTNRINGVAGSIYQDLGDFEAALQHQLVAMDSLEEGGRNAVLMRIVVLNDIGILYLSLKNPELALEYNAKATKLALSVDAKSKMDTLAINRGHAYGAQGKYADAMSAYKEARNYARRNSNVRSEVVAVNNLADVTYRMGHYTECLQYAKQTLLLAEILENSSDTADAHVNIGLCRMGLGEVQTGAAEVNLGIDSMRKANAKPDIEMVLGKLASAYEKAGMYREAYKAQSDQIALTTELFGKERNRTVSEMKAKYDAIQSEKQIEVLEQKTRLQSVEINNKSLQRVISILASLIAVSITLTILFLYRKVRETNHNLEQANLKLAQQSTRDPLTGLLNRRAFHEAMQFRAQITDRRTPADTSLSHALVLLDIDHFKRINDKFGHAAGDKVLIELSNRLTVVMREKDMLMRWGGEEFLIFLNHIPIVNLQQVIERILVSVGGKPVVYGKNILQVTVSAGYISLPQGAESEVDLNWEKSLNLADSALYMAKTRGRNQAIGIKKVDVPKEEFDELLQGDLENSIKQGKITIEQIAGPPQSDIVAEPGSQG</sequence>
<dbReference type="EC" id="2.7.7.65" evidence="1"/>
<feature type="chain" id="PRO_5015615403" description="diguanylate cyclase" evidence="4">
    <location>
        <begin position="31"/>
        <end position="699"/>
    </location>
</feature>
<evidence type="ECO:0000313" key="7">
    <source>
        <dbReference type="Proteomes" id="UP000237839"/>
    </source>
</evidence>
<dbReference type="Pfam" id="PF00990">
    <property type="entry name" value="GGDEF"/>
    <property type="match status" value="1"/>
</dbReference>
<dbReference type="SMART" id="SM00028">
    <property type="entry name" value="TPR"/>
    <property type="match status" value="5"/>
</dbReference>
<proteinExistence type="predicted"/>
<evidence type="ECO:0000256" key="3">
    <source>
        <dbReference type="SAM" id="Phobius"/>
    </source>
</evidence>
<dbReference type="EMBL" id="PUGF01000003">
    <property type="protein sequence ID" value="PRC94246.1"/>
    <property type="molecule type" value="Genomic_DNA"/>
</dbReference>
<evidence type="ECO:0000256" key="2">
    <source>
        <dbReference type="ARBA" id="ARBA00034247"/>
    </source>
</evidence>
<keyword evidence="3" id="KW-0812">Transmembrane</keyword>
<dbReference type="OrthoDB" id="9813903at2"/>
<dbReference type="Gene3D" id="3.30.70.270">
    <property type="match status" value="1"/>
</dbReference>
<dbReference type="InterPro" id="IPR029787">
    <property type="entry name" value="Nucleotide_cyclase"/>
</dbReference>
<feature type="signal peptide" evidence="4">
    <location>
        <begin position="1"/>
        <end position="30"/>
    </location>
</feature>
<dbReference type="FunFam" id="3.30.70.270:FF:000001">
    <property type="entry name" value="Diguanylate cyclase domain protein"/>
    <property type="match status" value="1"/>
</dbReference>
<accession>A0A2S9H305</accession>
<dbReference type="InterPro" id="IPR043128">
    <property type="entry name" value="Rev_trsase/Diguanyl_cyclase"/>
</dbReference>
<feature type="transmembrane region" description="Helical" evidence="3">
    <location>
        <begin position="439"/>
        <end position="459"/>
    </location>
</feature>
<dbReference type="RefSeq" id="WP_105530578.1">
    <property type="nucleotide sequence ID" value="NZ_PUGF01000003.1"/>
</dbReference>
<organism evidence="6 7">
    <name type="scientific">Solimicrobium silvestre</name>
    <dbReference type="NCBI Taxonomy" id="2099400"/>
    <lineage>
        <taxon>Bacteria</taxon>
        <taxon>Pseudomonadati</taxon>
        <taxon>Pseudomonadota</taxon>
        <taxon>Betaproteobacteria</taxon>
        <taxon>Burkholderiales</taxon>
        <taxon>Oxalobacteraceae</taxon>
        <taxon>Solimicrobium</taxon>
    </lineage>
</organism>
<comment type="catalytic activity">
    <reaction evidence="2">
        <text>2 GTP = 3',3'-c-di-GMP + 2 diphosphate</text>
        <dbReference type="Rhea" id="RHEA:24898"/>
        <dbReference type="ChEBI" id="CHEBI:33019"/>
        <dbReference type="ChEBI" id="CHEBI:37565"/>
        <dbReference type="ChEBI" id="CHEBI:58805"/>
        <dbReference type="EC" id="2.7.7.65"/>
    </reaction>
</comment>
<dbReference type="PANTHER" id="PTHR45138">
    <property type="entry name" value="REGULATORY COMPONENTS OF SENSORY TRANSDUCTION SYSTEM"/>
    <property type="match status" value="1"/>
</dbReference>
<dbReference type="CDD" id="cd01949">
    <property type="entry name" value="GGDEF"/>
    <property type="match status" value="1"/>
</dbReference>